<dbReference type="InterPro" id="IPR000515">
    <property type="entry name" value="MetI-like"/>
</dbReference>
<dbReference type="InterPro" id="IPR035906">
    <property type="entry name" value="MetI-like_sf"/>
</dbReference>
<gene>
    <name evidence="9" type="ordered locus">Caci_2153</name>
</gene>
<dbReference type="Proteomes" id="UP000000851">
    <property type="component" value="Chromosome"/>
</dbReference>
<dbReference type="PROSITE" id="PS50928">
    <property type="entry name" value="ABC_TM1"/>
    <property type="match status" value="1"/>
</dbReference>
<feature type="transmembrane region" description="Helical" evidence="7">
    <location>
        <begin position="27"/>
        <end position="48"/>
    </location>
</feature>
<name>C7QHP7_CATAD</name>
<keyword evidence="3" id="KW-1003">Cell membrane</keyword>
<evidence type="ECO:0000256" key="7">
    <source>
        <dbReference type="RuleBase" id="RU363032"/>
    </source>
</evidence>
<dbReference type="EMBL" id="CP001700">
    <property type="protein sequence ID" value="ACU71072.1"/>
    <property type="molecule type" value="Genomic_DNA"/>
</dbReference>
<dbReference type="STRING" id="479433.Caci_2153"/>
<feature type="transmembrane region" description="Helical" evidence="7">
    <location>
        <begin position="96"/>
        <end position="118"/>
    </location>
</feature>
<keyword evidence="10" id="KW-1185">Reference proteome</keyword>
<evidence type="ECO:0000256" key="3">
    <source>
        <dbReference type="ARBA" id="ARBA00022475"/>
    </source>
</evidence>
<keyword evidence="6 7" id="KW-0472">Membrane</keyword>
<feature type="domain" description="ABC transmembrane type-1" evidence="8">
    <location>
        <begin position="90"/>
        <end position="280"/>
    </location>
</feature>
<feature type="transmembrane region" description="Helical" evidence="7">
    <location>
        <begin position="206"/>
        <end position="227"/>
    </location>
</feature>
<dbReference type="GO" id="GO:0055085">
    <property type="term" value="P:transmembrane transport"/>
    <property type="evidence" value="ECO:0007669"/>
    <property type="project" value="InterPro"/>
</dbReference>
<dbReference type="InParanoid" id="C7QHP7"/>
<evidence type="ECO:0000259" key="8">
    <source>
        <dbReference type="PROSITE" id="PS50928"/>
    </source>
</evidence>
<dbReference type="eggNOG" id="COG0395">
    <property type="taxonomic scope" value="Bacteria"/>
</dbReference>
<organism evidence="9 10">
    <name type="scientific">Catenulispora acidiphila (strain DSM 44928 / JCM 14897 / NBRC 102108 / NRRL B-24433 / ID139908)</name>
    <dbReference type="NCBI Taxonomy" id="479433"/>
    <lineage>
        <taxon>Bacteria</taxon>
        <taxon>Bacillati</taxon>
        <taxon>Actinomycetota</taxon>
        <taxon>Actinomycetes</taxon>
        <taxon>Catenulisporales</taxon>
        <taxon>Catenulisporaceae</taxon>
        <taxon>Catenulispora</taxon>
    </lineage>
</organism>
<dbReference type="PANTHER" id="PTHR43744:SF4">
    <property type="entry name" value="OSMOPROTECTIVE COMPOUNDS UPTAKE PERMEASE PROTEIN GGTD"/>
    <property type="match status" value="1"/>
</dbReference>
<evidence type="ECO:0000256" key="2">
    <source>
        <dbReference type="ARBA" id="ARBA00022448"/>
    </source>
</evidence>
<feature type="transmembrane region" description="Helical" evidence="7">
    <location>
        <begin position="125"/>
        <end position="148"/>
    </location>
</feature>
<dbReference type="Gene3D" id="1.10.3720.10">
    <property type="entry name" value="MetI-like"/>
    <property type="match status" value="1"/>
</dbReference>
<dbReference type="OrthoDB" id="9794684at2"/>
<dbReference type="SUPFAM" id="SSF161098">
    <property type="entry name" value="MetI-like"/>
    <property type="match status" value="1"/>
</dbReference>
<comment type="subcellular location">
    <subcellularLocation>
        <location evidence="1 7">Cell membrane</location>
        <topology evidence="1 7">Multi-pass membrane protein</topology>
    </subcellularLocation>
</comment>
<feature type="transmembrane region" description="Helical" evidence="7">
    <location>
        <begin position="261"/>
        <end position="280"/>
    </location>
</feature>
<keyword evidence="5 7" id="KW-1133">Transmembrane helix</keyword>
<proteinExistence type="inferred from homology"/>
<evidence type="ECO:0000256" key="6">
    <source>
        <dbReference type="ARBA" id="ARBA00023136"/>
    </source>
</evidence>
<evidence type="ECO:0000256" key="5">
    <source>
        <dbReference type="ARBA" id="ARBA00022989"/>
    </source>
</evidence>
<evidence type="ECO:0000313" key="10">
    <source>
        <dbReference type="Proteomes" id="UP000000851"/>
    </source>
</evidence>
<evidence type="ECO:0000256" key="1">
    <source>
        <dbReference type="ARBA" id="ARBA00004651"/>
    </source>
</evidence>
<feature type="transmembrane region" description="Helical" evidence="7">
    <location>
        <begin position="154"/>
        <end position="177"/>
    </location>
</feature>
<sequence>MSVTRPVAVPGRVPVGARVAKRLSGGAIYLIVLAVGVVWLIPTLGLFISSLRKASDISNSGWWTVFSHPAQLTFKDYTTLFANHGIIQSLWNTVMITVPATVLVVFLGALAAYAFAWIDFRGRDWLFVVVVGLMVVPIQVALLPVAALYRNLHIFGTILGVVLFHVGFGLPFAIYLLRNFFAAIPRELLEATRMEGGSEWTIFRKVIVPLGLPAIASLAIFQFLWVWNDLLVALVFSNAKTQPLTVALQSNMRQFGSNIDILAPGAFLSLSVPLVVFFAFQRYFVQGLMAGSVKG</sequence>
<dbReference type="Pfam" id="PF00528">
    <property type="entry name" value="BPD_transp_1"/>
    <property type="match status" value="1"/>
</dbReference>
<evidence type="ECO:0000256" key="4">
    <source>
        <dbReference type="ARBA" id="ARBA00022692"/>
    </source>
</evidence>
<dbReference type="GO" id="GO:0005886">
    <property type="term" value="C:plasma membrane"/>
    <property type="evidence" value="ECO:0007669"/>
    <property type="project" value="UniProtKB-SubCell"/>
</dbReference>
<evidence type="ECO:0000313" key="9">
    <source>
        <dbReference type="EMBL" id="ACU71072.1"/>
    </source>
</evidence>
<dbReference type="RefSeq" id="WP_012786365.1">
    <property type="nucleotide sequence ID" value="NC_013131.1"/>
</dbReference>
<reference evidence="9 10" key="1">
    <citation type="journal article" date="2009" name="Stand. Genomic Sci.">
        <title>Complete genome sequence of Catenulispora acidiphila type strain (ID 139908).</title>
        <authorList>
            <person name="Copeland A."/>
            <person name="Lapidus A."/>
            <person name="Glavina Del Rio T."/>
            <person name="Nolan M."/>
            <person name="Lucas S."/>
            <person name="Chen F."/>
            <person name="Tice H."/>
            <person name="Cheng J.F."/>
            <person name="Bruce D."/>
            <person name="Goodwin L."/>
            <person name="Pitluck S."/>
            <person name="Mikhailova N."/>
            <person name="Pati A."/>
            <person name="Ivanova N."/>
            <person name="Mavromatis K."/>
            <person name="Chen A."/>
            <person name="Palaniappan K."/>
            <person name="Chain P."/>
            <person name="Land M."/>
            <person name="Hauser L."/>
            <person name="Chang Y.J."/>
            <person name="Jeffries C.D."/>
            <person name="Chertkov O."/>
            <person name="Brettin T."/>
            <person name="Detter J.C."/>
            <person name="Han C."/>
            <person name="Ali Z."/>
            <person name="Tindall B.J."/>
            <person name="Goker M."/>
            <person name="Bristow J."/>
            <person name="Eisen J.A."/>
            <person name="Markowitz V."/>
            <person name="Hugenholtz P."/>
            <person name="Kyrpides N.C."/>
            <person name="Klenk H.P."/>
        </authorList>
    </citation>
    <scope>NUCLEOTIDE SEQUENCE [LARGE SCALE GENOMIC DNA]</scope>
    <source>
        <strain evidence="10">DSM 44928 / JCM 14897 / NBRC 102108 / NRRL B-24433 / ID139908</strain>
    </source>
</reference>
<protein>
    <submittedName>
        <fullName evidence="9">Binding-protein-dependent transport systems inner membrane component</fullName>
    </submittedName>
</protein>
<keyword evidence="4 7" id="KW-0812">Transmembrane</keyword>
<dbReference type="CDD" id="cd06261">
    <property type="entry name" value="TM_PBP2"/>
    <property type="match status" value="1"/>
</dbReference>
<accession>C7QHP7</accession>
<comment type="similarity">
    <text evidence="7">Belongs to the binding-protein-dependent transport system permease family.</text>
</comment>
<keyword evidence="2 7" id="KW-0813">Transport</keyword>
<dbReference type="KEGG" id="cai:Caci_2153"/>
<dbReference type="PANTHER" id="PTHR43744">
    <property type="entry name" value="ABC TRANSPORTER PERMEASE PROTEIN MG189-RELATED-RELATED"/>
    <property type="match status" value="1"/>
</dbReference>
<dbReference type="AlphaFoldDB" id="C7QHP7"/>
<dbReference type="HOGENOM" id="CLU_016047_1_2_11"/>